<comment type="caution">
    <text evidence="2">The sequence shown here is derived from an EMBL/GenBank/DDBJ whole genome shotgun (WGS) entry which is preliminary data.</text>
</comment>
<organism evidence="2 3">
    <name type="scientific">Edaphochlamys debaryana</name>
    <dbReference type="NCBI Taxonomy" id="47281"/>
    <lineage>
        <taxon>Eukaryota</taxon>
        <taxon>Viridiplantae</taxon>
        <taxon>Chlorophyta</taxon>
        <taxon>core chlorophytes</taxon>
        <taxon>Chlorophyceae</taxon>
        <taxon>CS clade</taxon>
        <taxon>Chlamydomonadales</taxon>
        <taxon>Chlamydomonadales incertae sedis</taxon>
        <taxon>Edaphochlamys</taxon>
    </lineage>
</organism>
<evidence type="ECO:0000313" key="3">
    <source>
        <dbReference type="Proteomes" id="UP000612055"/>
    </source>
</evidence>
<dbReference type="Gene3D" id="3.30.300.90">
    <property type="entry name" value="BolA-like"/>
    <property type="match status" value="1"/>
</dbReference>
<dbReference type="Proteomes" id="UP000612055">
    <property type="component" value="Unassembled WGS sequence"/>
</dbReference>
<dbReference type="Pfam" id="PF01722">
    <property type="entry name" value="BolA"/>
    <property type="match status" value="1"/>
</dbReference>
<evidence type="ECO:0000256" key="1">
    <source>
        <dbReference type="RuleBase" id="RU003860"/>
    </source>
</evidence>
<sequence>MADGPIAGAIRSKLEAALKPAHLRLINDSHKHAGHYARDGSAACEAGETHFRLEVVSDAFTGVPLVKRHQMVYGFLDDEFKAGLHALAITTKTPAEAERK</sequence>
<dbReference type="SUPFAM" id="SSF82657">
    <property type="entry name" value="BolA-like"/>
    <property type="match status" value="1"/>
</dbReference>
<keyword evidence="3" id="KW-1185">Reference proteome</keyword>
<comment type="similarity">
    <text evidence="1">Belongs to the BolA/IbaG family.</text>
</comment>
<name>A0A835YDW3_9CHLO</name>
<dbReference type="OrthoDB" id="411584at2759"/>
<accession>A0A835YDW3</accession>
<gene>
    <name evidence="2" type="ORF">HYH03_002206</name>
</gene>
<dbReference type="PANTHER" id="PTHR46230:SF3">
    <property type="entry name" value="SUFE-LIKE PROTEIN 1, CHLOROPLASTIC_MITOCHONDRIAL"/>
    <property type="match status" value="1"/>
</dbReference>
<protein>
    <submittedName>
        <fullName evidence="2">Uncharacterized protein</fullName>
    </submittedName>
</protein>
<dbReference type="InterPro" id="IPR002634">
    <property type="entry name" value="BolA"/>
</dbReference>
<proteinExistence type="inferred from homology"/>
<dbReference type="EMBL" id="JAEHOE010000005">
    <property type="protein sequence ID" value="KAG2499919.1"/>
    <property type="molecule type" value="Genomic_DNA"/>
</dbReference>
<evidence type="ECO:0000313" key="2">
    <source>
        <dbReference type="EMBL" id="KAG2499919.1"/>
    </source>
</evidence>
<dbReference type="PANTHER" id="PTHR46230">
    <property type="match status" value="1"/>
</dbReference>
<dbReference type="GO" id="GO:0016226">
    <property type="term" value="P:iron-sulfur cluster assembly"/>
    <property type="evidence" value="ECO:0007669"/>
    <property type="project" value="TreeGrafter"/>
</dbReference>
<reference evidence="2" key="1">
    <citation type="journal article" date="2020" name="bioRxiv">
        <title>Comparative genomics of Chlamydomonas.</title>
        <authorList>
            <person name="Craig R.J."/>
            <person name="Hasan A.R."/>
            <person name="Ness R.W."/>
            <person name="Keightley P.D."/>
        </authorList>
    </citation>
    <scope>NUCLEOTIDE SEQUENCE</scope>
    <source>
        <strain evidence="2">CCAP 11/70</strain>
    </source>
</reference>
<dbReference type="AlphaFoldDB" id="A0A835YDW3"/>
<dbReference type="InterPro" id="IPR036065">
    <property type="entry name" value="BolA-like_sf"/>
</dbReference>
<dbReference type="PIRSF" id="PIRSF003113">
    <property type="entry name" value="BolA"/>
    <property type="match status" value="1"/>
</dbReference>